<reference evidence="11 12" key="1">
    <citation type="submission" date="2020-04" db="EMBL/GenBank/DDBJ databases">
        <authorList>
            <person name="Yoon J."/>
        </authorList>
    </citation>
    <scope>NUCLEOTIDE SEQUENCE [LARGE SCALE GENOMIC DNA]</scope>
    <source>
        <strain evidence="11 12">KMU-166</strain>
    </source>
</reference>
<evidence type="ECO:0000259" key="10">
    <source>
        <dbReference type="PROSITE" id="PS51201"/>
    </source>
</evidence>
<proteinExistence type="inferred from homology"/>
<feature type="transmembrane region" description="Helical" evidence="9">
    <location>
        <begin position="225"/>
        <end position="241"/>
    </location>
</feature>
<feature type="transmembrane region" description="Helical" evidence="9">
    <location>
        <begin position="27"/>
        <end position="45"/>
    </location>
</feature>
<feature type="transmembrane region" description="Helical" evidence="9">
    <location>
        <begin position="103"/>
        <end position="128"/>
    </location>
</feature>
<feature type="transmembrane region" description="Helical" evidence="9">
    <location>
        <begin position="196"/>
        <end position="213"/>
    </location>
</feature>
<feature type="transmembrane region" description="Helical" evidence="9">
    <location>
        <begin position="140"/>
        <end position="159"/>
    </location>
</feature>
<feature type="transmembrane region" description="Helical" evidence="9">
    <location>
        <begin position="74"/>
        <end position="91"/>
    </location>
</feature>
<evidence type="ECO:0000256" key="5">
    <source>
        <dbReference type="ARBA" id="ARBA00022692"/>
    </source>
</evidence>
<dbReference type="InterPro" id="IPR038770">
    <property type="entry name" value="Na+/solute_symporter_sf"/>
</dbReference>
<keyword evidence="12" id="KW-1185">Reference proteome</keyword>
<evidence type="ECO:0000256" key="1">
    <source>
        <dbReference type="ARBA" id="ARBA00004141"/>
    </source>
</evidence>
<feature type="transmembrane region" description="Helical" evidence="9">
    <location>
        <begin position="52"/>
        <end position="68"/>
    </location>
</feature>
<feature type="domain" description="RCK N-terminal" evidence="10">
    <location>
        <begin position="412"/>
        <end position="531"/>
    </location>
</feature>
<keyword evidence="5 9" id="KW-0812">Transmembrane</keyword>
<keyword evidence="7" id="KW-0406">Ion transport</keyword>
<organism evidence="11 12">
    <name type="scientific">Spongiibacter thalassae</name>
    <dbReference type="NCBI Taxonomy" id="2721624"/>
    <lineage>
        <taxon>Bacteria</taxon>
        <taxon>Pseudomonadati</taxon>
        <taxon>Pseudomonadota</taxon>
        <taxon>Gammaproteobacteria</taxon>
        <taxon>Cellvibrionales</taxon>
        <taxon>Spongiibacteraceae</taxon>
        <taxon>Spongiibacter</taxon>
    </lineage>
</organism>
<dbReference type="EMBL" id="JAAWWK010000002">
    <property type="protein sequence ID" value="NKI16661.1"/>
    <property type="molecule type" value="Genomic_DNA"/>
</dbReference>
<keyword evidence="4" id="KW-0050">Antiport</keyword>
<evidence type="ECO:0000256" key="9">
    <source>
        <dbReference type="SAM" id="Phobius"/>
    </source>
</evidence>
<keyword evidence="8 9" id="KW-0472">Membrane</keyword>
<dbReference type="InterPro" id="IPR006153">
    <property type="entry name" value="Cation/H_exchanger_TM"/>
</dbReference>
<evidence type="ECO:0000256" key="6">
    <source>
        <dbReference type="ARBA" id="ARBA00022989"/>
    </source>
</evidence>
<feature type="transmembrane region" description="Helical" evidence="9">
    <location>
        <begin position="166"/>
        <end position="190"/>
    </location>
</feature>
<dbReference type="PANTHER" id="PTHR42751:SF1">
    <property type="entry name" value="CATION_PROTON ANTIPORTER YBAL-RELATED"/>
    <property type="match status" value="1"/>
</dbReference>
<feature type="transmembrane region" description="Helical" evidence="9">
    <location>
        <begin position="330"/>
        <end position="354"/>
    </location>
</feature>
<evidence type="ECO:0000313" key="12">
    <source>
        <dbReference type="Proteomes" id="UP000765845"/>
    </source>
</evidence>
<dbReference type="Pfam" id="PF02254">
    <property type="entry name" value="TrkA_N"/>
    <property type="match status" value="1"/>
</dbReference>
<evidence type="ECO:0000313" key="11">
    <source>
        <dbReference type="EMBL" id="NKI16661.1"/>
    </source>
</evidence>
<evidence type="ECO:0000256" key="3">
    <source>
        <dbReference type="ARBA" id="ARBA00022448"/>
    </source>
</evidence>
<dbReference type="InterPro" id="IPR036291">
    <property type="entry name" value="NAD(P)-bd_dom_sf"/>
</dbReference>
<name>A0ABX1GCI7_9GAMM</name>
<dbReference type="Pfam" id="PF00999">
    <property type="entry name" value="Na_H_Exchanger"/>
    <property type="match status" value="1"/>
</dbReference>
<evidence type="ECO:0000256" key="7">
    <source>
        <dbReference type="ARBA" id="ARBA00023065"/>
    </source>
</evidence>
<dbReference type="Gene3D" id="1.20.1530.20">
    <property type="match status" value="1"/>
</dbReference>
<evidence type="ECO:0000256" key="8">
    <source>
        <dbReference type="ARBA" id="ARBA00023136"/>
    </source>
</evidence>
<keyword evidence="6 9" id="KW-1133">Transmembrane helix</keyword>
<dbReference type="Gene3D" id="3.40.50.720">
    <property type="entry name" value="NAD(P)-binding Rossmann-like Domain"/>
    <property type="match status" value="1"/>
</dbReference>
<dbReference type="RefSeq" id="WP_168449220.1">
    <property type="nucleotide sequence ID" value="NZ_JAAWWK010000002.1"/>
</dbReference>
<dbReference type="InterPro" id="IPR003148">
    <property type="entry name" value="RCK_N"/>
</dbReference>
<protein>
    <submittedName>
        <fullName evidence="11">Cation:proton antiporter</fullName>
    </submittedName>
</protein>
<feature type="transmembrane region" description="Helical" evidence="9">
    <location>
        <begin position="360"/>
        <end position="378"/>
    </location>
</feature>
<comment type="similarity">
    <text evidence="2">Belongs to the monovalent cation:proton antiporter 2 (CPA2) transporter (TC 2.A.37) family.</text>
</comment>
<dbReference type="PROSITE" id="PS51201">
    <property type="entry name" value="RCK_N"/>
    <property type="match status" value="1"/>
</dbReference>
<feature type="transmembrane region" description="Helical" evidence="9">
    <location>
        <begin position="298"/>
        <end position="318"/>
    </location>
</feature>
<gene>
    <name evidence="11" type="ORF">HCU74_04410</name>
</gene>
<evidence type="ECO:0000256" key="2">
    <source>
        <dbReference type="ARBA" id="ARBA00005551"/>
    </source>
</evidence>
<dbReference type="PANTHER" id="PTHR42751">
    <property type="entry name" value="SODIUM/HYDROGEN EXCHANGER FAMILY/TRKA DOMAIN PROTEIN"/>
    <property type="match status" value="1"/>
</dbReference>
<dbReference type="SUPFAM" id="SSF51735">
    <property type="entry name" value="NAD(P)-binding Rossmann-fold domains"/>
    <property type="match status" value="1"/>
</dbReference>
<dbReference type="Proteomes" id="UP000765845">
    <property type="component" value="Unassembled WGS sequence"/>
</dbReference>
<keyword evidence="3" id="KW-0813">Transport</keyword>
<accession>A0ABX1GCI7</accession>
<comment type="subcellular location">
    <subcellularLocation>
        <location evidence="1">Membrane</location>
        <topology evidence="1">Multi-pass membrane protein</topology>
    </subcellularLocation>
</comment>
<comment type="caution">
    <text evidence="11">The sequence shown here is derived from an EMBL/GenBank/DDBJ whole genome shotgun (WGS) entry which is preliminary data.</text>
</comment>
<sequence length="551" mass="59811">MHNGLVVISSPGIWIDWEQGGELLLEAPMTEPLLVAIAFIGGLLFRRMDMPPLLGFLLAGFLAGALEIGDRKVIDAMADFGVVLLLFTIGLKLKIRELLAPQIWGTASLHCLIVVPLTAVVLMALPLLMPNFGAIERNTALTLGFALSFSSTVFAVKIFEQRGEGAALHANIAIGILIVQDLMAVAYLLISSGHLPSVWALGLLALPLLRPLLVAMLRQAGHGELLVLFGLTMALAGAWLFETVHLKAGLGALVFGVLLANTGKSVELYKSLVTLKDIFLTAFFLSIGYYGLPSADSLLVAALLAGLIVLRPLIYFYLLILFRLRARTSVLAALSLSNYSEFGLIVAALAVQSGRLEAEWLTTLAAAMALSLFVSAPLNRVAHTFYSRYTARLQARERRQLLTVERPVDLGNADILILGMGRIGSGAYAYLNQRYPDRVMGVEENISKAADLRDSGIRCQLGDGSDRDFLERAHLEQRRLVLVCLSNHSENIQVVKLLRSLSFSGKVAAVARFEDQRRELVELGCIAFNLYAEAGHGFAERVLDELGADPV</sequence>
<evidence type="ECO:0000256" key="4">
    <source>
        <dbReference type="ARBA" id="ARBA00022449"/>
    </source>
</evidence>